<dbReference type="EMBL" id="QJKJ01011001">
    <property type="protein sequence ID" value="RDX72219.1"/>
    <property type="molecule type" value="Genomic_DNA"/>
</dbReference>
<dbReference type="PROSITE" id="PS50994">
    <property type="entry name" value="INTEGRASE"/>
    <property type="match status" value="1"/>
</dbReference>
<dbReference type="Gene3D" id="1.10.340.70">
    <property type="match status" value="1"/>
</dbReference>
<feature type="domain" description="Integrase catalytic" evidence="1">
    <location>
        <begin position="100"/>
        <end position="216"/>
    </location>
</feature>
<feature type="non-terminal residue" evidence="2">
    <location>
        <position position="1"/>
    </location>
</feature>
<organism evidence="2 3">
    <name type="scientific">Mucuna pruriens</name>
    <name type="common">Velvet bean</name>
    <name type="synonym">Dolichos pruriens</name>
    <dbReference type="NCBI Taxonomy" id="157652"/>
    <lineage>
        <taxon>Eukaryota</taxon>
        <taxon>Viridiplantae</taxon>
        <taxon>Streptophyta</taxon>
        <taxon>Embryophyta</taxon>
        <taxon>Tracheophyta</taxon>
        <taxon>Spermatophyta</taxon>
        <taxon>Magnoliopsida</taxon>
        <taxon>eudicotyledons</taxon>
        <taxon>Gunneridae</taxon>
        <taxon>Pentapetalae</taxon>
        <taxon>rosids</taxon>
        <taxon>fabids</taxon>
        <taxon>Fabales</taxon>
        <taxon>Fabaceae</taxon>
        <taxon>Papilionoideae</taxon>
        <taxon>50 kb inversion clade</taxon>
        <taxon>NPAAA clade</taxon>
        <taxon>indigoferoid/millettioid clade</taxon>
        <taxon>Phaseoleae</taxon>
        <taxon>Mucuna</taxon>
    </lineage>
</organism>
<proteinExistence type="predicted"/>
<keyword evidence="3" id="KW-1185">Reference proteome</keyword>
<gene>
    <name evidence="2" type="primary">pol</name>
    <name evidence="2" type="ORF">CR513_48320</name>
</gene>
<evidence type="ECO:0000259" key="1">
    <source>
        <dbReference type="PROSITE" id="PS50994"/>
    </source>
</evidence>
<dbReference type="InterPro" id="IPR012337">
    <property type="entry name" value="RNaseH-like_sf"/>
</dbReference>
<evidence type="ECO:0000313" key="3">
    <source>
        <dbReference type="Proteomes" id="UP000257109"/>
    </source>
</evidence>
<dbReference type="Proteomes" id="UP000257109">
    <property type="component" value="Unassembled WGS sequence"/>
</dbReference>
<dbReference type="GO" id="GO:0003676">
    <property type="term" value="F:nucleic acid binding"/>
    <property type="evidence" value="ECO:0007669"/>
    <property type="project" value="InterPro"/>
</dbReference>
<name>A0A371F1P6_MUCPR</name>
<dbReference type="AlphaFoldDB" id="A0A371F1P6"/>
<sequence>MVCRYLQFVVASQFPPKASQLYKERLKSDAKCISDAEIKSVLQFSHAASGGGHYGSTRTAQKVIDSGFYWPTIFRDTYQFVSSYDKCQKAGVAISRRHEMPQQPILFYEVFDVLDIDFMEPFPVSNGYSYILLAIDYAIATKTNDAKVVVDFLKSNIFCRFGVPKALISDQGSHFCNKAMSSLLHKYGVMHQVSTAYHPQTNGQAEDWRQLLEDALWAHRTAYRTLLGMSPYWIAFGKACHLLVEIEHRAYQAIMQCNLAYDQADKQRKLQLQELEELRLEAYENSLIYKQKVKQFHDQQILRKEFQVGQKVLVFKSCLKLIVVELKDENTNSTFQVNEHQIKLFHEGPAPIMGEMESISLMELAPPDDSP</sequence>
<dbReference type="InterPro" id="IPR036397">
    <property type="entry name" value="RNaseH_sf"/>
</dbReference>
<dbReference type="InterPro" id="IPR052160">
    <property type="entry name" value="Gypsy_RT_Integrase-like"/>
</dbReference>
<dbReference type="Pfam" id="PF17921">
    <property type="entry name" value="Integrase_H2C2"/>
    <property type="match status" value="1"/>
</dbReference>
<accession>A0A371F1P6</accession>
<comment type="caution">
    <text evidence="2">The sequence shown here is derived from an EMBL/GenBank/DDBJ whole genome shotgun (WGS) entry which is preliminary data.</text>
</comment>
<protein>
    <submittedName>
        <fullName evidence="2">Pro-Pol polyprotein</fullName>
    </submittedName>
</protein>
<evidence type="ECO:0000313" key="2">
    <source>
        <dbReference type="EMBL" id="RDX72219.1"/>
    </source>
</evidence>
<dbReference type="InterPro" id="IPR001584">
    <property type="entry name" value="Integrase_cat-core"/>
</dbReference>
<dbReference type="SUPFAM" id="SSF53098">
    <property type="entry name" value="Ribonuclease H-like"/>
    <property type="match status" value="1"/>
</dbReference>
<dbReference type="GO" id="GO:0015074">
    <property type="term" value="P:DNA integration"/>
    <property type="evidence" value="ECO:0007669"/>
    <property type="project" value="InterPro"/>
</dbReference>
<dbReference type="InterPro" id="IPR041588">
    <property type="entry name" value="Integrase_H2C2"/>
</dbReference>
<reference evidence="2" key="1">
    <citation type="submission" date="2018-05" db="EMBL/GenBank/DDBJ databases">
        <title>Draft genome of Mucuna pruriens seed.</title>
        <authorList>
            <person name="Nnadi N.E."/>
            <person name="Vos R."/>
            <person name="Hasami M.H."/>
            <person name="Devisetty U.K."/>
            <person name="Aguiy J.C."/>
        </authorList>
    </citation>
    <scope>NUCLEOTIDE SEQUENCE [LARGE SCALE GENOMIC DNA]</scope>
    <source>
        <strain evidence="2">JCA_2017</strain>
    </source>
</reference>
<dbReference type="OrthoDB" id="543541at2759"/>
<dbReference type="Gene3D" id="3.30.420.10">
    <property type="entry name" value="Ribonuclease H-like superfamily/Ribonuclease H"/>
    <property type="match status" value="1"/>
</dbReference>
<dbReference type="PANTHER" id="PTHR47266">
    <property type="entry name" value="ENDONUCLEASE-RELATED"/>
    <property type="match status" value="1"/>
</dbReference>
<dbReference type="Pfam" id="PF00665">
    <property type="entry name" value="rve"/>
    <property type="match status" value="1"/>
</dbReference>